<gene>
    <name evidence="2" type="ORF">GBA63_09870</name>
</gene>
<dbReference type="Proteomes" id="UP000501452">
    <property type="component" value="Chromosome"/>
</dbReference>
<sequence>MSTWGKVAAGVVLGVAGTIYATSEEARKNLPKAARDLPVNVRRRYRNAVSAAREASSSRREEILRDLERHDKAHAGRAAAIGPEPAPEAQPAVEPESTVEPPAPRDA</sequence>
<dbReference type="AlphaFoldDB" id="A0A6G8Q917"/>
<feature type="region of interest" description="Disordered" evidence="1">
    <location>
        <begin position="49"/>
        <end position="107"/>
    </location>
</feature>
<dbReference type="EMBL" id="CP045119">
    <property type="protein sequence ID" value="QIN82918.1"/>
    <property type="molecule type" value="Genomic_DNA"/>
</dbReference>
<feature type="compositionally biased region" description="Basic and acidic residues" evidence="1">
    <location>
        <begin position="56"/>
        <end position="74"/>
    </location>
</feature>
<accession>A0A6G8Q917</accession>
<proteinExistence type="predicted"/>
<feature type="compositionally biased region" description="Low complexity" evidence="1">
    <location>
        <begin position="78"/>
        <end position="96"/>
    </location>
</feature>
<evidence type="ECO:0000256" key="1">
    <source>
        <dbReference type="SAM" id="MobiDB-lite"/>
    </source>
</evidence>
<dbReference type="RefSeq" id="WP_166175708.1">
    <property type="nucleotide sequence ID" value="NZ_CP045119.1"/>
</dbReference>
<protein>
    <submittedName>
        <fullName evidence="2">Uncharacterized protein</fullName>
    </submittedName>
</protein>
<keyword evidence="3" id="KW-1185">Reference proteome</keyword>
<evidence type="ECO:0000313" key="2">
    <source>
        <dbReference type="EMBL" id="QIN82918.1"/>
    </source>
</evidence>
<dbReference type="KEGG" id="rub:GBA63_09870"/>
<name>A0A6G8Q917_9ACTN</name>
<reference evidence="2 3" key="1">
    <citation type="submission" date="2019-10" db="EMBL/GenBank/DDBJ databases">
        <title>Rubrobacter sp nov SCSIO 52090 isolated from a deep-sea sediment in the South China Sea.</title>
        <authorList>
            <person name="Chen R.W."/>
        </authorList>
    </citation>
    <scope>NUCLEOTIDE SEQUENCE [LARGE SCALE GENOMIC DNA]</scope>
    <source>
        <strain evidence="2 3">SCSIO 52909</strain>
    </source>
</reference>
<evidence type="ECO:0000313" key="3">
    <source>
        <dbReference type="Proteomes" id="UP000501452"/>
    </source>
</evidence>
<organism evidence="2 3">
    <name type="scientific">Rubrobacter tropicus</name>
    <dbReference type="NCBI Taxonomy" id="2653851"/>
    <lineage>
        <taxon>Bacteria</taxon>
        <taxon>Bacillati</taxon>
        <taxon>Actinomycetota</taxon>
        <taxon>Rubrobacteria</taxon>
        <taxon>Rubrobacterales</taxon>
        <taxon>Rubrobacteraceae</taxon>
        <taxon>Rubrobacter</taxon>
    </lineage>
</organism>